<keyword evidence="5" id="KW-0862">Zinc</keyword>
<dbReference type="Proteomes" id="UP000198901">
    <property type="component" value="Unassembled WGS sequence"/>
</dbReference>
<dbReference type="GO" id="GO:0008270">
    <property type="term" value="F:zinc ion binding"/>
    <property type="evidence" value="ECO:0007669"/>
    <property type="project" value="InterPro"/>
</dbReference>
<evidence type="ECO:0000256" key="4">
    <source>
        <dbReference type="ARBA" id="ARBA00022801"/>
    </source>
</evidence>
<feature type="active site" description="Proton donor/acceptor" evidence="7">
    <location>
        <position position="379"/>
    </location>
</feature>
<dbReference type="GO" id="GO:0004181">
    <property type="term" value="F:metallocarboxypeptidase activity"/>
    <property type="evidence" value="ECO:0007669"/>
    <property type="project" value="InterPro"/>
</dbReference>
<feature type="chain" id="PRO_5011495750" evidence="8">
    <location>
        <begin position="24"/>
        <end position="597"/>
    </location>
</feature>
<evidence type="ECO:0000313" key="11">
    <source>
        <dbReference type="Proteomes" id="UP000198901"/>
    </source>
</evidence>
<dbReference type="Gene3D" id="3.40.630.10">
    <property type="entry name" value="Zn peptidases"/>
    <property type="match status" value="1"/>
</dbReference>
<name>A0A1G9YCK3_9BACT</name>
<keyword evidence="4" id="KW-0378">Hydrolase</keyword>
<dbReference type="SMART" id="SM00631">
    <property type="entry name" value="Zn_pept"/>
    <property type="match status" value="1"/>
</dbReference>
<dbReference type="SUPFAM" id="SSF53187">
    <property type="entry name" value="Zn-dependent exopeptidases"/>
    <property type="match status" value="1"/>
</dbReference>
<evidence type="ECO:0000256" key="5">
    <source>
        <dbReference type="ARBA" id="ARBA00022833"/>
    </source>
</evidence>
<feature type="signal peptide" evidence="8">
    <location>
        <begin position="1"/>
        <end position="23"/>
    </location>
</feature>
<keyword evidence="8" id="KW-0732">Signal</keyword>
<feature type="domain" description="Peptidase M14" evidence="9">
    <location>
        <begin position="48"/>
        <end position="399"/>
    </location>
</feature>
<dbReference type="EMBL" id="FNGS01000012">
    <property type="protein sequence ID" value="SDN06839.1"/>
    <property type="molecule type" value="Genomic_DNA"/>
</dbReference>
<dbReference type="GO" id="GO:0006508">
    <property type="term" value="P:proteolysis"/>
    <property type="evidence" value="ECO:0007669"/>
    <property type="project" value="UniProtKB-KW"/>
</dbReference>
<evidence type="ECO:0000256" key="7">
    <source>
        <dbReference type="PROSITE-ProRule" id="PRU01379"/>
    </source>
</evidence>
<evidence type="ECO:0000256" key="3">
    <source>
        <dbReference type="ARBA" id="ARBA00022670"/>
    </source>
</evidence>
<evidence type="ECO:0000256" key="1">
    <source>
        <dbReference type="ARBA" id="ARBA00001947"/>
    </source>
</evidence>
<dbReference type="PANTHER" id="PTHR11705:SF143">
    <property type="entry name" value="SLL0236 PROTEIN"/>
    <property type="match status" value="1"/>
</dbReference>
<reference evidence="10 11" key="1">
    <citation type="submission" date="2016-10" db="EMBL/GenBank/DDBJ databases">
        <authorList>
            <person name="de Groot N.N."/>
        </authorList>
    </citation>
    <scope>NUCLEOTIDE SEQUENCE [LARGE SCALE GENOMIC DNA]</scope>
    <source>
        <strain evidence="10 11">DSM 21668</strain>
    </source>
</reference>
<keyword evidence="10" id="KW-0121">Carboxypeptidase</keyword>
<dbReference type="GO" id="GO:0005615">
    <property type="term" value="C:extracellular space"/>
    <property type="evidence" value="ECO:0007669"/>
    <property type="project" value="TreeGrafter"/>
</dbReference>
<proteinExistence type="inferred from homology"/>
<gene>
    <name evidence="10" type="ORF">SAMN04488090_4913</name>
</gene>
<evidence type="ECO:0000313" key="10">
    <source>
        <dbReference type="EMBL" id="SDN06839.1"/>
    </source>
</evidence>
<dbReference type="InterPro" id="IPR000834">
    <property type="entry name" value="Peptidase_M14"/>
</dbReference>
<keyword evidence="11" id="KW-1185">Reference proteome</keyword>
<evidence type="ECO:0000259" key="9">
    <source>
        <dbReference type="PROSITE" id="PS52035"/>
    </source>
</evidence>
<comment type="cofactor">
    <cofactor evidence="1">
        <name>Zn(2+)</name>
        <dbReference type="ChEBI" id="CHEBI:29105"/>
    </cofactor>
</comment>
<accession>A0A1G9YCK3</accession>
<dbReference type="CDD" id="cd06905">
    <property type="entry name" value="M14-like"/>
    <property type="match status" value="1"/>
</dbReference>
<dbReference type="PROSITE" id="PS52035">
    <property type="entry name" value="PEPTIDASE_M14"/>
    <property type="match status" value="1"/>
</dbReference>
<sequence length="597" mass="67235">MMTSFMKKIYTLLLLACGLQVAAQQKDPVGIRAIGTPPNPKVQVAWNRYYDYKGLLDIMQRMVKAYPDLAKLESIGKSQQGRDIYVLTITNLKSAKSDRQKPAFWTDANIHSNELQGSEMTLYAAWYLTENYASNAFIRELVNDRTFYFAPTINPDAREDFIYNANTANTPRSGMTPIDDDGDGLVDEDNFDDLNGDGEITFMRRKSPQGRLKVNPDDPRMLIPAKPDEPGEYELLGYEGLDNDGDGLINEDRPGSYDPNRDWAWNWQPDYIQGGAYKYPFSLPEPRVIMEWIMKHPNIGGAQSYHNFSGMFLRGPGAAEDDAYYEPADVAVYDFIGKTGEKMIPTYQYGAIHKILYTVYGGEIDWFALGRGIFMFSNELWTSYLYFNKKGEANELRNAPSTEPYDFDRLLLHGDAFVDWKPFKHPQYGDIEIGGFKKNYIRNHPGFILETDGHRNAAFTLFHANQLPKIEIGQVTKKELGNGLTEITAVISNKRIIPTHSAFDVRNKINPADKVTLKDAQVVSGLQMINPDGGGGFGAGTFESFQEQKRTPQTLEVANIPGMGYVKVRWIVKGNPSSWSIEVDSQKGGFTTGTGKF</sequence>
<dbReference type="PANTHER" id="PTHR11705">
    <property type="entry name" value="PROTEASE FAMILY M14 CARBOXYPEPTIDASE A,B"/>
    <property type="match status" value="1"/>
</dbReference>
<evidence type="ECO:0000256" key="6">
    <source>
        <dbReference type="ARBA" id="ARBA00023049"/>
    </source>
</evidence>
<evidence type="ECO:0000256" key="8">
    <source>
        <dbReference type="SAM" id="SignalP"/>
    </source>
</evidence>
<evidence type="ECO:0000256" key="2">
    <source>
        <dbReference type="ARBA" id="ARBA00005988"/>
    </source>
</evidence>
<comment type="similarity">
    <text evidence="2 7">Belongs to the peptidase M14 family.</text>
</comment>
<organism evidence="10 11">
    <name type="scientific">Siphonobacter aquaeclarae</name>
    <dbReference type="NCBI Taxonomy" id="563176"/>
    <lineage>
        <taxon>Bacteria</taxon>
        <taxon>Pseudomonadati</taxon>
        <taxon>Bacteroidota</taxon>
        <taxon>Cytophagia</taxon>
        <taxon>Cytophagales</taxon>
        <taxon>Cytophagaceae</taxon>
        <taxon>Siphonobacter</taxon>
    </lineage>
</organism>
<protein>
    <submittedName>
        <fullName evidence="10">Zinc carboxypeptidase</fullName>
    </submittedName>
</protein>
<dbReference type="Pfam" id="PF00246">
    <property type="entry name" value="Peptidase_M14"/>
    <property type="match status" value="2"/>
</dbReference>
<keyword evidence="6" id="KW-0482">Metalloprotease</keyword>
<keyword evidence="3" id="KW-0645">Protease</keyword>
<dbReference type="STRING" id="563176.SAMN04488090_4913"/>
<dbReference type="PRINTS" id="PR00765">
    <property type="entry name" value="CRBOXYPTASEA"/>
</dbReference>
<dbReference type="AlphaFoldDB" id="A0A1G9YCK3"/>